<keyword evidence="3" id="KW-0067">ATP-binding</keyword>
<evidence type="ECO:0000259" key="8">
    <source>
        <dbReference type="PROSITE" id="PS50045"/>
    </source>
</evidence>
<dbReference type="InterPro" id="IPR025943">
    <property type="entry name" value="Sigma_54_int_dom_ATP-bd_2"/>
</dbReference>
<feature type="domain" description="Response regulatory" evidence="9">
    <location>
        <begin position="6"/>
        <end position="120"/>
    </location>
</feature>
<evidence type="ECO:0000313" key="11">
    <source>
        <dbReference type="Proteomes" id="UP000297890"/>
    </source>
</evidence>
<keyword evidence="2" id="KW-0547">Nucleotide-binding</keyword>
<accession>A0A4Z0F7P2</accession>
<evidence type="ECO:0000313" key="10">
    <source>
        <dbReference type="EMBL" id="TFZ82331.1"/>
    </source>
</evidence>
<dbReference type="OrthoDB" id="9804019at2"/>
<reference evidence="10 11" key="1">
    <citation type="journal article" date="2019" name="ISME J.">
        <title>Candidatus Macondimonas diazotrophica, a novel gammaproteobacterial genus dominating crude-oil-contaminated coastal sediments.</title>
        <authorList>
            <person name="Karthikeyan S."/>
            <person name="Konstantinidis K."/>
        </authorList>
    </citation>
    <scope>NUCLEOTIDE SEQUENCE [LARGE SCALE GENOMIC DNA]</scope>
    <source>
        <strain evidence="10 11">KTK01</strain>
    </source>
</reference>
<dbReference type="FunFam" id="3.40.50.2300:FF:000018">
    <property type="entry name" value="DNA-binding transcriptional regulator NtrC"/>
    <property type="match status" value="1"/>
</dbReference>
<dbReference type="InterPro" id="IPR058031">
    <property type="entry name" value="AAA_lid_NorR"/>
</dbReference>
<keyword evidence="1 7" id="KW-0597">Phosphoprotein</keyword>
<evidence type="ECO:0000256" key="4">
    <source>
        <dbReference type="ARBA" id="ARBA00023012"/>
    </source>
</evidence>
<dbReference type="SUPFAM" id="SSF46689">
    <property type="entry name" value="Homeodomain-like"/>
    <property type="match status" value="1"/>
</dbReference>
<evidence type="ECO:0000256" key="7">
    <source>
        <dbReference type="PROSITE-ProRule" id="PRU00169"/>
    </source>
</evidence>
<dbReference type="InterPro" id="IPR003593">
    <property type="entry name" value="AAA+_ATPase"/>
</dbReference>
<dbReference type="EMBL" id="SRIO01000010">
    <property type="protein sequence ID" value="TFZ82331.1"/>
    <property type="molecule type" value="Genomic_DNA"/>
</dbReference>
<comment type="caution">
    <text evidence="10">The sequence shown here is derived from an EMBL/GenBank/DDBJ whole genome shotgun (WGS) entry which is preliminary data.</text>
</comment>
<dbReference type="RefSeq" id="WP_135282037.1">
    <property type="nucleotide sequence ID" value="NZ_SRIO01000010.1"/>
</dbReference>
<dbReference type="Gene3D" id="1.10.8.60">
    <property type="match status" value="1"/>
</dbReference>
<evidence type="ECO:0000256" key="3">
    <source>
        <dbReference type="ARBA" id="ARBA00022840"/>
    </source>
</evidence>
<dbReference type="PROSITE" id="PS00675">
    <property type="entry name" value="SIGMA54_INTERACT_1"/>
    <property type="match status" value="1"/>
</dbReference>
<dbReference type="FunFam" id="3.40.50.300:FF:000006">
    <property type="entry name" value="DNA-binding transcriptional regulator NtrC"/>
    <property type="match status" value="1"/>
</dbReference>
<evidence type="ECO:0000256" key="6">
    <source>
        <dbReference type="ARBA" id="ARBA00023163"/>
    </source>
</evidence>
<keyword evidence="6" id="KW-0804">Transcription</keyword>
<dbReference type="GO" id="GO:0006355">
    <property type="term" value="P:regulation of DNA-templated transcription"/>
    <property type="evidence" value="ECO:0007669"/>
    <property type="project" value="InterPro"/>
</dbReference>
<dbReference type="InterPro" id="IPR025662">
    <property type="entry name" value="Sigma_54_int_dom_ATP-bd_1"/>
</dbReference>
<dbReference type="Pfam" id="PF00158">
    <property type="entry name" value="Sigma54_activat"/>
    <property type="match status" value="1"/>
</dbReference>
<dbReference type="SUPFAM" id="SSF52172">
    <property type="entry name" value="CheY-like"/>
    <property type="match status" value="1"/>
</dbReference>
<dbReference type="Gene3D" id="1.10.10.60">
    <property type="entry name" value="Homeodomain-like"/>
    <property type="match status" value="1"/>
</dbReference>
<feature type="modified residue" description="4-aspartylphosphate" evidence="7">
    <location>
        <position position="55"/>
    </location>
</feature>
<dbReference type="GO" id="GO:0005524">
    <property type="term" value="F:ATP binding"/>
    <property type="evidence" value="ECO:0007669"/>
    <property type="project" value="UniProtKB-KW"/>
</dbReference>
<dbReference type="PROSITE" id="PS50110">
    <property type="entry name" value="RESPONSE_REGULATORY"/>
    <property type="match status" value="1"/>
</dbReference>
<dbReference type="SUPFAM" id="SSF52540">
    <property type="entry name" value="P-loop containing nucleoside triphosphate hydrolases"/>
    <property type="match status" value="1"/>
</dbReference>
<sequence length="450" mass="50247">MSQPARILLVDDDLSLLRLLSLRLEAAGFEVMPVENGELALGSLPGFRPDLLITDLRMDGMDGMALFEQVHRRHPFLPVIILTAHGTIPEAVQATKKGVFSFVTKPFESRELLEQIQQALEQSRLSESMSGCGNDQQWRAGIITRNAAMEELLSRAYRVAGGDASVFIEGESGTGKELLAKAIHRASPRAEGPFIAVNCGAIPENLLESELFGHRRGAFTGAVQDHQGLFVSASGGTLFLDEIGDMPMPLQVKLLRVLQEREVRPVGATRPIPVDVRIISATHRNLEEEMKSSRFREDLYYRLNVVTLSLPPLNHRRDDIPLLAEYFRESLAQRYQKSITGFSRSAMELLMTADWTGNVRQLYNVVEQAVALSPAPQIQVGLLQDAIKDRADDIIPFADARRQFELDYLIGLLQMTRGNVTQAARLAGRNRTEFYKLLHRHALDPAQFKD</sequence>
<dbReference type="InterPro" id="IPR011006">
    <property type="entry name" value="CheY-like_superfamily"/>
</dbReference>
<dbReference type="PROSITE" id="PS00676">
    <property type="entry name" value="SIGMA54_INTERACT_2"/>
    <property type="match status" value="1"/>
</dbReference>
<protein>
    <submittedName>
        <fullName evidence="10">Response regulator</fullName>
    </submittedName>
</protein>
<dbReference type="PROSITE" id="PS50045">
    <property type="entry name" value="SIGMA54_INTERACT_4"/>
    <property type="match status" value="1"/>
</dbReference>
<dbReference type="InterPro" id="IPR001789">
    <property type="entry name" value="Sig_transdc_resp-reg_receiver"/>
</dbReference>
<dbReference type="Gene3D" id="3.40.50.2300">
    <property type="match status" value="1"/>
</dbReference>
<dbReference type="Proteomes" id="UP000297890">
    <property type="component" value="Unassembled WGS sequence"/>
</dbReference>
<dbReference type="GO" id="GO:0000160">
    <property type="term" value="P:phosphorelay signal transduction system"/>
    <property type="evidence" value="ECO:0007669"/>
    <property type="project" value="UniProtKB-KW"/>
</dbReference>
<dbReference type="AlphaFoldDB" id="A0A4Z0F7P2"/>
<evidence type="ECO:0000259" key="9">
    <source>
        <dbReference type="PROSITE" id="PS50110"/>
    </source>
</evidence>
<dbReference type="InterPro" id="IPR002078">
    <property type="entry name" value="Sigma_54_int"/>
</dbReference>
<keyword evidence="5" id="KW-0805">Transcription regulation</keyword>
<dbReference type="InterPro" id="IPR027417">
    <property type="entry name" value="P-loop_NTPase"/>
</dbReference>
<keyword evidence="11" id="KW-1185">Reference proteome</keyword>
<dbReference type="PANTHER" id="PTHR32071:SF116">
    <property type="entry name" value="TRANSCRIPTIONAL REGULATORY PROTEIN GLRR"/>
    <property type="match status" value="1"/>
</dbReference>
<dbReference type="SMART" id="SM00382">
    <property type="entry name" value="AAA"/>
    <property type="match status" value="1"/>
</dbReference>
<organism evidence="10 11">
    <name type="scientific">Candidatus Macondimonas diazotrophica</name>
    <dbReference type="NCBI Taxonomy" id="2305248"/>
    <lineage>
        <taxon>Bacteria</taxon>
        <taxon>Pseudomonadati</taxon>
        <taxon>Pseudomonadota</taxon>
        <taxon>Gammaproteobacteria</taxon>
        <taxon>Chromatiales</taxon>
        <taxon>Ectothiorhodospiraceae</taxon>
        <taxon>Candidatus Macondimonas</taxon>
    </lineage>
</organism>
<evidence type="ECO:0000256" key="2">
    <source>
        <dbReference type="ARBA" id="ARBA00022741"/>
    </source>
</evidence>
<gene>
    <name evidence="10" type="ORF">E4680_08805</name>
</gene>
<name>A0A4Z0F7P2_9GAMM</name>
<dbReference type="SMART" id="SM00448">
    <property type="entry name" value="REC"/>
    <property type="match status" value="1"/>
</dbReference>
<dbReference type="Pfam" id="PF25601">
    <property type="entry name" value="AAA_lid_14"/>
    <property type="match status" value="1"/>
</dbReference>
<dbReference type="Pfam" id="PF00072">
    <property type="entry name" value="Response_reg"/>
    <property type="match status" value="1"/>
</dbReference>
<proteinExistence type="predicted"/>
<feature type="domain" description="Sigma-54 factor interaction" evidence="8">
    <location>
        <begin position="142"/>
        <end position="371"/>
    </location>
</feature>
<keyword evidence="4" id="KW-0902">Two-component regulatory system</keyword>
<dbReference type="Gene3D" id="3.40.50.300">
    <property type="entry name" value="P-loop containing nucleotide triphosphate hydrolases"/>
    <property type="match status" value="1"/>
</dbReference>
<dbReference type="CDD" id="cd00009">
    <property type="entry name" value="AAA"/>
    <property type="match status" value="1"/>
</dbReference>
<dbReference type="PANTHER" id="PTHR32071">
    <property type="entry name" value="TRANSCRIPTIONAL REGULATORY PROTEIN"/>
    <property type="match status" value="1"/>
</dbReference>
<evidence type="ECO:0000256" key="5">
    <source>
        <dbReference type="ARBA" id="ARBA00023015"/>
    </source>
</evidence>
<dbReference type="InterPro" id="IPR009057">
    <property type="entry name" value="Homeodomain-like_sf"/>
</dbReference>
<evidence type="ECO:0000256" key="1">
    <source>
        <dbReference type="ARBA" id="ARBA00022553"/>
    </source>
</evidence>